<dbReference type="KEGG" id="phr:C6569_07890"/>
<dbReference type="Proteomes" id="UP000237889">
    <property type="component" value="Chromosome"/>
</dbReference>
<keyword evidence="4" id="KW-1185">Reference proteome</keyword>
<dbReference type="InterPro" id="IPR037185">
    <property type="entry name" value="EmrE-like"/>
</dbReference>
<dbReference type="RefSeq" id="WP_106748331.1">
    <property type="nucleotide sequence ID" value="NZ_CP027668.1"/>
</dbReference>
<organism evidence="3 4">
    <name type="scientific">Phreatobacter cathodiphilus</name>
    <dbReference type="NCBI Taxonomy" id="1868589"/>
    <lineage>
        <taxon>Bacteria</taxon>
        <taxon>Pseudomonadati</taxon>
        <taxon>Pseudomonadota</taxon>
        <taxon>Alphaproteobacteria</taxon>
        <taxon>Hyphomicrobiales</taxon>
        <taxon>Phreatobacteraceae</taxon>
        <taxon>Phreatobacter</taxon>
    </lineage>
</organism>
<dbReference type="InterPro" id="IPR000620">
    <property type="entry name" value="EamA_dom"/>
</dbReference>
<protein>
    <submittedName>
        <fullName evidence="3">Multidrug DMT transporter permease</fullName>
    </submittedName>
</protein>
<name>A0A2S0N9Z0_9HYPH</name>
<dbReference type="OrthoDB" id="5243804at2"/>
<feature type="transmembrane region" description="Helical" evidence="1">
    <location>
        <begin position="252"/>
        <end position="271"/>
    </location>
</feature>
<dbReference type="GO" id="GO:0016020">
    <property type="term" value="C:membrane"/>
    <property type="evidence" value="ECO:0007669"/>
    <property type="project" value="InterPro"/>
</dbReference>
<gene>
    <name evidence="3" type="ORF">C6569_07890</name>
</gene>
<dbReference type="Pfam" id="PF00892">
    <property type="entry name" value="EamA"/>
    <property type="match status" value="1"/>
</dbReference>
<dbReference type="EMBL" id="CP027668">
    <property type="protein sequence ID" value="AVO44990.1"/>
    <property type="molecule type" value="Genomic_DNA"/>
</dbReference>
<feature type="domain" description="EamA" evidence="2">
    <location>
        <begin position="7"/>
        <end position="144"/>
    </location>
</feature>
<keyword evidence="1" id="KW-1133">Transmembrane helix</keyword>
<evidence type="ECO:0000259" key="2">
    <source>
        <dbReference type="Pfam" id="PF00892"/>
    </source>
</evidence>
<feature type="transmembrane region" description="Helical" evidence="1">
    <location>
        <begin position="6"/>
        <end position="22"/>
    </location>
</feature>
<keyword evidence="1" id="KW-0472">Membrane</keyword>
<feature type="transmembrane region" description="Helical" evidence="1">
    <location>
        <begin position="280"/>
        <end position="296"/>
    </location>
</feature>
<feature type="transmembrane region" description="Helical" evidence="1">
    <location>
        <begin position="222"/>
        <end position="246"/>
    </location>
</feature>
<dbReference type="SUPFAM" id="SSF103481">
    <property type="entry name" value="Multidrug resistance efflux transporter EmrE"/>
    <property type="match status" value="2"/>
</dbReference>
<evidence type="ECO:0000256" key="1">
    <source>
        <dbReference type="SAM" id="Phobius"/>
    </source>
</evidence>
<feature type="transmembrane region" description="Helical" evidence="1">
    <location>
        <begin position="157"/>
        <end position="173"/>
    </location>
</feature>
<dbReference type="AlphaFoldDB" id="A0A2S0N9Z0"/>
<feature type="transmembrane region" description="Helical" evidence="1">
    <location>
        <begin position="43"/>
        <end position="61"/>
    </location>
</feature>
<evidence type="ECO:0000313" key="3">
    <source>
        <dbReference type="EMBL" id="AVO44990.1"/>
    </source>
</evidence>
<feature type="transmembrane region" description="Helical" evidence="1">
    <location>
        <begin position="73"/>
        <end position="92"/>
    </location>
</feature>
<sequence length="297" mass="31374">MLVMPWLWAVFTVIAAAAQTARNALQRSLTERLGTIGATHVRFLYGFPFALIFLGLVHLAVPARAPSVSAPFIAWTLAGALAQIGATALMLAAMRERSFVVTTAYTKTEPVLVALFGVVLLGDHLTGWAWSAILVATSGIVLMSWKPGTEQSLRPAVLGIVSAALFGLASVGFRGAIRTLDTESFLLAATTTLAWSLFIQTAVLTAYLAVMDRPGLMTIFRAWRPSVAAGFLGAFASQFWFLAFALETVAKVRTLALVEVLFAGIVSGAIIKQATSPREGLAIALIVGGVALLLSLG</sequence>
<reference evidence="3 4" key="1">
    <citation type="submission" date="2018-03" db="EMBL/GenBank/DDBJ databases">
        <title>Genome sequencing of Phreatobacter sp.</title>
        <authorList>
            <person name="Kim S.-J."/>
            <person name="Heo J."/>
            <person name="Kwon S.-W."/>
        </authorList>
    </citation>
    <scope>NUCLEOTIDE SEQUENCE [LARGE SCALE GENOMIC DNA]</scope>
    <source>
        <strain evidence="3 4">S-12</strain>
    </source>
</reference>
<evidence type="ECO:0000313" key="4">
    <source>
        <dbReference type="Proteomes" id="UP000237889"/>
    </source>
</evidence>
<feature type="transmembrane region" description="Helical" evidence="1">
    <location>
        <begin position="185"/>
        <end position="210"/>
    </location>
</feature>
<keyword evidence="1" id="KW-0812">Transmembrane</keyword>
<proteinExistence type="predicted"/>
<accession>A0A2S0N9Z0</accession>